<comment type="similarity">
    <text evidence="2 10">Belongs to the RNA methyltransferase RsmE family.</text>
</comment>
<dbReference type="InterPro" id="IPR015947">
    <property type="entry name" value="PUA-like_sf"/>
</dbReference>
<evidence type="ECO:0000313" key="13">
    <source>
        <dbReference type="Proteomes" id="UP000176501"/>
    </source>
</evidence>
<dbReference type="SUPFAM" id="SSF75217">
    <property type="entry name" value="alpha/beta knot"/>
    <property type="match status" value="1"/>
</dbReference>
<dbReference type="EMBL" id="MGFE01000011">
    <property type="protein sequence ID" value="OGL99058.1"/>
    <property type="molecule type" value="Genomic_DNA"/>
</dbReference>
<evidence type="ECO:0000259" key="11">
    <source>
        <dbReference type="Pfam" id="PF04452"/>
    </source>
</evidence>
<evidence type="ECO:0000256" key="3">
    <source>
        <dbReference type="ARBA" id="ARBA00022490"/>
    </source>
</evidence>
<dbReference type="AlphaFoldDB" id="A0A1F7W9L7"/>
<evidence type="ECO:0000313" key="12">
    <source>
        <dbReference type="EMBL" id="OGL99058.1"/>
    </source>
</evidence>
<dbReference type="GO" id="GO:0005737">
    <property type="term" value="C:cytoplasm"/>
    <property type="evidence" value="ECO:0007669"/>
    <property type="project" value="UniProtKB-SubCell"/>
</dbReference>
<feature type="domain" description="Ribosomal RNA small subunit methyltransferase E methyltransferase" evidence="11">
    <location>
        <begin position="75"/>
        <end position="223"/>
    </location>
</feature>
<dbReference type="NCBIfam" id="TIGR00046">
    <property type="entry name" value="RsmE family RNA methyltransferase"/>
    <property type="match status" value="1"/>
</dbReference>
<dbReference type="Proteomes" id="UP000176501">
    <property type="component" value="Unassembled WGS sequence"/>
</dbReference>
<dbReference type="GO" id="GO:0070475">
    <property type="term" value="P:rRNA base methylation"/>
    <property type="evidence" value="ECO:0007669"/>
    <property type="project" value="TreeGrafter"/>
</dbReference>
<comment type="caution">
    <text evidence="12">The sequence shown here is derived from an EMBL/GenBank/DDBJ whole genome shotgun (WGS) entry which is preliminary data.</text>
</comment>
<dbReference type="PANTHER" id="PTHR30027">
    <property type="entry name" value="RIBOSOMAL RNA SMALL SUBUNIT METHYLTRANSFERASE E"/>
    <property type="match status" value="1"/>
</dbReference>
<evidence type="ECO:0000256" key="1">
    <source>
        <dbReference type="ARBA" id="ARBA00004496"/>
    </source>
</evidence>
<dbReference type="Pfam" id="PF04452">
    <property type="entry name" value="Methyltrans_RNA"/>
    <property type="match status" value="1"/>
</dbReference>
<proteinExistence type="inferred from homology"/>
<evidence type="ECO:0000256" key="7">
    <source>
        <dbReference type="ARBA" id="ARBA00022691"/>
    </source>
</evidence>
<keyword evidence="4 10" id="KW-0698">rRNA processing</keyword>
<keyword evidence="6 10" id="KW-0808">Transferase</keyword>
<keyword evidence="5 10" id="KW-0489">Methyltransferase</keyword>
<evidence type="ECO:0000256" key="10">
    <source>
        <dbReference type="PIRNR" id="PIRNR015601"/>
    </source>
</evidence>
<protein>
    <recommendedName>
        <fullName evidence="10">Ribosomal RNA small subunit methyltransferase E</fullName>
        <ecNumber evidence="10">2.1.1.193</ecNumber>
    </recommendedName>
</protein>
<comment type="function">
    <text evidence="8 10">Specifically methylates the N3 position of the uracil ring of uridine 1498 (m3U1498) in 16S rRNA. Acts on the fully assembled 30S ribosomal subunit.</text>
</comment>
<dbReference type="EC" id="2.1.1.193" evidence="10"/>
<dbReference type="PIRSF" id="PIRSF015601">
    <property type="entry name" value="MTase_slr0722"/>
    <property type="match status" value="1"/>
</dbReference>
<dbReference type="Gene3D" id="3.40.1280.10">
    <property type="match status" value="1"/>
</dbReference>
<dbReference type="GO" id="GO:0070042">
    <property type="term" value="F:rRNA (uridine-N3-)-methyltransferase activity"/>
    <property type="evidence" value="ECO:0007669"/>
    <property type="project" value="TreeGrafter"/>
</dbReference>
<name>A0A1F7W9L7_9BACT</name>
<dbReference type="InterPro" id="IPR006700">
    <property type="entry name" value="RsmE"/>
</dbReference>
<dbReference type="SUPFAM" id="SSF88697">
    <property type="entry name" value="PUA domain-like"/>
    <property type="match status" value="1"/>
</dbReference>
<reference evidence="12 13" key="1">
    <citation type="journal article" date="2016" name="Nat. Commun.">
        <title>Thousands of microbial genomes shed light on interconnected biogeochemical processes in an aquifer system.</title>
        <authorList>
            <person name="Anantharaman K."/>
            <person name="Brown C.T."/>
            <person name="Hug L.A."/>
            <person name="Sharon I."/>
            <person name="Castelle C.J."/>
            <person name="Probst A.J."/>
            <person name="Thomas B.C."/>
            <person name="Singh A."/>
            <person name="Wilkins M.J."/>
            <person name="Karaoz U."/>
            <person name="Brodie E.L."/>
            <person name="Williams K.H."/>
            <person name="Hubbard S.S."/>
            <person name="Banfield J.F."/>
        </authorList>
    </citation>
    <scope>NUCLEOTIDE SEQUENCE [LARGE SCALE GENOMIC DNA]</scope>
</reference>
<gene>
    <name evidence="12" type="ORF">A2304_02840</name>
</gene>
<organism evidence="12 13">
    <name type="scientific">Candidatus Uhrbacteria bacterium RIFOXYB2_FULL_57_15</name>
    <dbReference type="NCBI Taxonomy" id="1802422"/>
    <lineage>
        <taxon>Bacteria</taxon>
        <taxon>Candidatus Uhriibacteriota</taxon>
    </lineage>
</organism>
<dbReference type="InterPro" id="IPR029026">
    <property type="entry name" value="tRNA_m1G_MTases_N"/>
</dbReference>
<dbReference type="InterPro" id="IPR029028">
    <property type="entry name" value="Alpha/beta_knot_MTases"/>
</dbReference>
<comment type="subcellular location">
    <subcellularLocation>
        <location evidence="1 10">Cytoplasm</location>
    </subcellularLocation>
</comment>
<evidence type="ECO:0000256" key="8">
    <source>
        <dbReference type="ARBA" id="ARBA00025699"/>
    </source>
</evidence>
<sequence>MRLHRFILDLDLSADQLVIFDREITNQIRNVFRMETGDPFIVCDGKGMEATVQVVSDEGTIRVNVIDRRVVDMESAAKVTLYCAVLKREHFELVVQKVTECGVFAVVPIISARTVKLGVRLDRLQKIAREASEQSGRGVVPEICKPVSLAQAVVQASDNETNVVFELGAPLFPAFAPAAASIGMFVGPEGGWGDGEVEQLRAEGYHMAGLGPRVLRAETAAIVGVFLATGRFNE</sequence>
<dbReference type="InterPro" id="IPR046886">
    <property type="entry name" value="RsmE_MTase_dom"/>
</dbReference>
<keyword evidence="3 10" id="KW-0963">Cytoplasm</keyword>
<keyword evidence="7 10" id="KW-0949">S-adenosyl-L-methionine</keyword>
<dbReference type="PANTHER" id="PTHR30027:SF3">
    <property type="entry name" value="16S RRNA (URACIL(1498)-N(3))-METHYLTRANSFERASE"/>
    <property type="match status" value="1"/>
</dbReference>
<evidence type="ECO:0000256" key="4">
    <source>
        <dbReference type="ARBA" id="ARBA00022552"/>
    </source>
</evidence>
<evidence type="ECO:0000256" key="2">
    <source>
        <dbReference type="ARBA" id="ARBA00005528"/>
    </source>
</evidence>
<evidence type="ECO:0000256" key="6">
    <source>
        <dbReference type="ARBA" id="ARBA00022679"/>
    </source>
</evidence>
<accession>A0A1F7W9L7</accession>
<evidence type="ECO:0000256" key="9">
    <source>
        <dbReference type="ARBA" id="ARBA00047944"/>
    </source>
</evidence>
<dbReference type="CDD" id="cd18084">
    <property type="entry name" value="RsmE-like"/>
    <property type="match status" value="1"/>
</dbReference>
<comment type="catalytic activity">
    <reaction evidence="9 10">
        <text>uridine(1498) in 16S rRNA + S-adenosyl-L-methionine = N(3)-methyluridine(1498) in 16S rRNA + S-adenosyl-L-homocysteine + H(+)</text>
        <dbReference type="Rhea" id="RHEA:42920"/>
        <dbReference type="Rhea" id="RHEA-COMP:10283"/>
        <dbReference type="Rhea" id="RHEA-COMP:10284"/>
        <dbReference type="ChEBI" id="CHEBI:15378"/>
        <dbReference type="ChEBI" id="CHEBI:57856"/>
        <dbReference type="ChEBI" id="CHEBI:59789"/>
        <dbReference type="ChEBI" id="CHEBI:65315"/>
        <dbReference type="ChEBI" id="CHEBI:74502"/>
        <dbReference type="EC" id="2.1.1.193"/>
    </reaction>
</comment>
<evidence type="ECO:0000256" key="5">
    <source>
        <dbReference type="ARBA" id="ARBA00022603"/>
    </source>
</evidence>